<organism evidence="1 2">
    <name type="scientific">Nocardioides soli</name>
    <dbReference type="NCBI Taxonomy" id="1036020"/>
    <lineage>
        <taxon>Bacteria</taxon>
        <taxon>Bacillati</taxon>
        <taxon>Actinomycetota</taxon>
        <taxon>Actinomycetes</taxon>
        <taxon>Propionibacteriales</taxon>
        <taxon>Nocardioidaceae</taxon>
        <taxon>Nocardioides</taxon>
    </lineage>
</organism>
<evidence type="ECO:0000313" key="2">
    <source>
        <dbReference type="Proteomes" id="UP000589626"/>
    </source>
</evidence>
<dbReference type="Proteomes" id="UP000589626">
    <property type="component" value="Unassembled WGS sequence"/>
</dbReference>
<proteinExistence type="predicted"/>
<keyword evidence="2" id="KW-1185">Reference proteome</keyword>
<reference evidence="1 2" key="1">
    <citation type="submission" date="2020-08" db="EMBL/GenBank/DDBJ databases">
        <title>Sequencing the genomes of 1000 actinobacteria strains.</title>
        <authorList>
            <person name="Klenk H.-P."/>
        </authorList>
    </citation>
    <scope>NUCLEOTIDE SEQUENCE [LARGE SCALE GENOMIC DNA]</scope>
    <source>
        <strain evidence="1 2">DSM 105498</strain>
    </source>
</reference>
<sequence>MSAGGRRTFADVFAEALDQRAISLGGLRDELAARGTPVSLASLSYWRAGLRQPEQEQSMRAVTAIEEILGLFPGELESLASPGRRRRLPRSDPFAVYPDRQQAMGRLLDELGMVNPYDEVIEREVTGKYDLDARGRAVRLTHISLVEAVVNGARRFALVTAGENPDEPPPTFTALGGYRLGRVLRDAASMVTVAEMLLDEELAVGETAILEQQVEIDAAEDDNELRYWAWPRLRSVSLWVRFHPDKVPARCEAFTVVDGREESEEVTTYGHSVHRTITGFGPGTVGLRWFWDDYV</sequence>
<dbReference type="AlphaFoldDB" id="A0A7W4Z1Q7"/>
<comment type="caution">
    <text evidence="1">The sequence shown here is derived from an EMBL/GenBank/DDBJ whole genome shotgun (WGS) entry which is preliminary data.</text>
</comment>
<gene>
    <name evidence="1" type="ORF">FHU40_002945</name>
</gene>
<protein>
    <submittedName>
        <fullName evidence="1">Uncharacterized protein</fullName>
    </submittedName>
</protein>
<name>A0A7W4Z1Q7_9ACTN</name>
<dbReference type="EMBL" id="JACHWR010000002">
    <property type="protein sequence ID" value="MBB3043127.1"/>
    <property type="molecule type" value="Genomic_DNA"/>
</dbReference>
<accession>A0A7W4Z1Q7</accession>
<dbReference type="RefSeq" id="WP_183593013.1">
    <property type="nucleotide sequence ID" value="NZ_JACHWR010000002.1"/>
</dbReference>
<evidence type="ECO:0000313" key="1">
    <source>
        <dbReference type="EMBL" id="MBB3043127.1"/>
    </source>
</evidence>